<accession>A0A919EM62</accession>
<keyword evidence="1" id="KW-0560">Oxidoreductase</keyword>
<keyword evidence="5" id="KW-1185">Reference proteome</keyword>
<evidence type="ECO:0000259" key="3">
    <source>
        <dbReference type="Pfam" id="PF02826"/>
    </source>
</evidence>
<feature type="domain" description="D-isomer specific 2-hydroxyacid dehydrogenase NAD-binding" evidence="3">
    <location>
        <begin position="113"/>
        <end position="282"/>
    </location>
</feature>
<dbReference type="SUPFAM" id="SSF51735">
    <property type="entry name" value="NAD(P)-binding Rossmann-fold domains"/>
    <property type="match status" value="1"/>
</dbReference>
<dbReference type="CDD" id="cd12164">
    <property type="entry name" value="GDH_like_2"/>
    <property type="match status" value="1"/>
</dbReference>
<proteinExistence type="predicted"/>
<dbReference type="AlphaFoldDB" id="A0A919EM62"/>
<keyword evidence="2" id="KW-0520">NAD</keyword>
<reference evidence="4" key="2">
    <citation type="submission" date="2020-09" db="EMBL/GenBank/DDBJ databases">
        <authorList>
            <person name="Sun Q."/>
            <person name="Kim S."/>
        </authorList>
    </citation>
    <scope>NUCLEOTIDE SEQUENCE</scope>
    <source>
        <strain evidence="4">KCTC 42731</strain>
    </source>
</reference>
<organism evidence="4 5">
    <name type="scientific">Thalassotalea marina</name>
    <dbReference type="NCBI Taxonomy" id="1673741"/>
    <lineage>
        <taxon>Bacteria</taxon>
        <taxon>Pseudomonadati</taxon>
        <taxon>Pseudomonadota</taxon>
        <taxon>Gammaproteobacteria</taxon>
        <taxon>Alteromonadales</taxon>
        <taxon>Colwelliaceae</taxon>
        <taxon>Thalassotalea</taxon>
    </lineage>
</organism>
<name>A0A919EM62_9GAMM</name>
<comment type="caution">
    <text evidence="4">The sequence shown here is derived from an EMBL/GenBank/DDBJ whole genome shotgun (WGS) entry which is preliminary data.</text>
</comment>
<protein>
    <submittedName>
        <fullName evidence="4">Glyoxylate/hydroxypyruvate reductase A</fullName>
    </submittedName>
</protein>
<reference evidence="4" key="1">
    <citation type="journal article" date="2014" name="Int. J. Syst. Evol. Microbiol.">
        <title>Complete genome sequence of Corynebacterium casei LMG S-19264T (=DSM 44701T), isolated from a smear-ripened cheese.</title>
        <authorList>
            <consortium name="US DOE Joint Genome Institute (JGI-PGF)"/>
            <person name="Walter F."/>
            <person name="Albersmeier A."/>
            <person name="Kalinowski J."/>
            <person name="Ruckert C."/>
        </authorList>
    </citation>
    <scope>NUCLEOTIDE SEQUENCE</scope>
    <source>
        <strain evidence="4">KCTC 42731</strain>
    </source>
</reference>
<dbReference type="GO" id="GO:0051287">
    <property type="term" value="F:NAD binding"/>
    <property type="evidence" value="ECO:0007669"/>
    <property type="project" value="InterPro"/>
</dbReference>
<gene>
    <name evidence="4" type="ORF">GCM10017161_27910</name>
</gene>
<evidence type="ECO:0000313" key="4">
    <source>
        <dbReference type="EMBL" id="GHF97967.1"/>
    </source>
</evidence>
<dbReference type="PANTHER" id="PTHR43333:SF1">
    <property type="entry name" value="D-ISOMER SPECIFIC 2-HYDROXYACID DEHYDROGENASE NAD-BINDING DOMAIN-CONTAINING PROTEIN"/>
    <property type="match status" value="1"/>
</dbReference>
<dbReference type="Proteomes" id="UP000623842">
    <property type="component" value="Unassembled WGS sequence"/>
</dbReference>
<dbReference type="Pfam" id="PF02826">
    <property type="entry name" value="2-Hacid_dh_C"/>
    <property type="match status" value="1"/>
</dbReference>
<dbReference type="InterPro" id="IPR036291">
    <property type="entry name" value="NAD(P)-bd_dom_sf"/>
</dbReference>
<dbReference type="Gene3D" id="3.40.50.720">
    <property type="entry name" value="NAD(P)-binding Rossmann-like Domain"/>
    <property type="match status" value="2"/>
</dbReference>
<dbReference type="RefSeq" id="WP_189771759.1">
    <property type="nucleotide sequence ID" value="NZ_BNCK01000006.1"/>
</dbReference>
<dbReference type="PANTHER" id="PTHR43333">
    <property type="entry name" value="2-HACID_DH_C DOMAIN-CONTAINING PROTEIN"/>
    <property type="match status" value="1"/>
</dbReference>
<dbReference type="GO" id="GO:0016491">
    <property type="term" value="F:oxidoreductase activity"/>
    <property type="evidence" value="ECO:0007669"/>
    <property type="project" value="UniProtKB-KW"/>
</dbReference>
<evidence type="ECO:0000313" key="5">
    <source>
        <dbReference type="Proteomes" id="UP000623842"/>
    </source>
</evidence>
<evidence type="ECO:0000256" key="1">
    <source>
        <dbReference type="ARBA" id="ARBA00023002"/>
    </source>
</evidence>
<dbReference type="InterPro" id="IPR006140">
    <property type="entry name" value="D-isomer_DH_NAD-bd"/>
</dbReference>
<dbReference type="EMBL" id="BNCK01000006">
    <property type="protein sequence ID" value="GHF97967.1"/>
    <property type="molecule type" value="Genomic_DNA"/>
</dbReference>
<sequence>MILIPFINQLPKVEQQQWLVVLNDKFAQRQINAKVVLVEEISEAQRELVNVAIVANPKPEHVRLFANLQWLQSVWAGVEKLVQTFAGSELKISRLVDPTLAQTMSEAVVAWSFYAMRDMPLYRQQQRAQHWQQHPVKLACDTKVAILGLGELGQQAAQQLLANNFQVIGWSNSAKDIAGIECFNGDEQLPQVLSQADIVVCLLPLTEKTHGLFNQHTLALMPSQATLINFGRGAIIDEYHLLEALDDGVIKHAILDVFAVEPLDEEHAFWSHDHITVLPHISAPTNVNSASDIVVNNVDQFINGGQLPATVNLNRGY</sequence>
<evidence type="ECO:0000256" key="2">
    <source>
        <dbReference type="ARBA" id="ARBA00023027"/>
    </source>
</evidence>